<evidence type="ECO:0000313" key="1">
    <source>
        <dbReference type="EMBL" id="SVB94463.1"/>
    </source>
</evidence>
<dbReference type="EMBL" id="UINC01065132">
    <property type="protein sequence ID" value="SVB94463.1"/>
    <property type="molecule type" value="Genomic_DNA"/>
</dbReference>
<proteinExistence type="predicted"/>
<dbReference type="AlphaFoldDB" id="A0A382I6J2"/>
<organism evidence="1">
    <name type="scientific">marine metagenome</name>
    <dbReference type="NCBI Taxonomy" id="408172"/>
    <lineage>
        <taxon>unclassified sequences</taxon>
        <taxon>metagenomes</taxon>
        <taxon>ecological metagenomes</taxon>
    </lineage>
</organism>
<feature type="non-terminal residue" evidence="1">
    <location>
        <position position="1"/>
    </location>
</feature>
<protein>
    <recommendedName>
        <fullName evidence="2">Glycosyl hydrolase</fullName>
    </recommendedName>
</protein>
<gene>
    <name evidence="1" type="ORF">METZ01_LOCUS247317</name>
</gene>
<sequence>STQGRAFWVVDDISPLRQYMPEHETAAAHLYDPSKAYRLTPTKGRNGGGESFAPSAPNGAVLYYALADEVDLEEQGLKIEILDGSGNVIRTLKSDKEKGVEGGGANASVAIPAETGINRFTWDLRRDPMTSVDYGFLFGAARNDDAIQGYTVAPGNYGVLLTYGDVVQKSTVEVQWDPINTYDDQAIQAQQQFLSNTFSMLDAIYKRVESLQKIQKQVDLRKSIAKDMDDEALAERADALLEKLKYWQESVTTPNRGNGQDVLNIEPKLDAFLTILYGEGNSAVLGITQGQWDRLGDLEPGWNAAMQSWDTLVDTDVAEYSRSAGPAVVVPAWD</sequence>
<name>A0A382I6J2_9ZZZZ</name>
<accession>A0A382I6J2</accession>
<evidence type="ECO:0008006" key="2">
    <source>
        <dbReference type="Google" id="ProtNLM"/>
    </source>
</evidence>
<reference evidence="1" key="1">
    <citation type="submission" date="2018-05" db="EMBL/GenBank/DDBJ databases">
        <authorList>
            <person name="Lanie J.A."/>
            <person name="Ng W.-L."/>
            <person name="Kazmierczak K.M."/>
            <person name="Andrzejewski T.M."/>
            <person name="Davidsen T.M."/>
            <person name="Wayne K.J."/>
            <person name="Tettelin H."/>
            <person name="Glass J.I."/>
            <person name="Rusch D."/>
            <person name="Podicherti R."/>
            <person name="Tsui H.-C.T."/>
            <person name="Winkler M.E."/>
        </authorList>
    </citation>
    <scope>NUCLEOTIDE SEQUENCE</scope>
</reference>
<dbReference type="Gene3D" id="2.60.40.4070">
    <property type="match status" value="1"/>
</dbReference>